<reference evidence="3 5" key="1">
    <citation type="journal article" date="2008" name="Science">
        <title>The Physcomitrella genome reveals evolutionary insights into the conquest of land by plants.</title>
        <authorList>
            <person name="Rensing S."/>
            <person name="Lang D."/>
            <person name="Zimmer A."/>
            <person name="Terry A."/>
            <person name="Salamov A."/>
            <person name="Shapiro H."/>
            <person name="Nishiyama T."/>
            <person name="Perroud P.-F."/>
            <person name="Lindquist E."/>
            <person name="Kamisugi Y."/>
            <person name="Tanahashi T."/>
            <person name="Sakakibara K."/>
            <person name="Fujita T."/>
            <person name="Oishi K."/>
            <person name="Shin-I T."/>
            <person name="Kuroki Y."/>
            <person name="Toyoda A."/>
            <person name="Suzuki Y."/>
            <person name="Hashimoto A."/>
            <person name="Yamaguchi K."/>
            <person name="Sugano A."/>
            <person name="Kohara Y."/>
            <person name="Fujiyama A."/>
            <person name="Anterola A."/>
            <person name="Aoki S."/>
            <person name="Ashton N."/>
            <person name="Barbazuk W.B."/>
            <person name="Barker E."/>
            <person name="Bennetzen J."/>
            <person name="Bezanilla M."/>
            <person name="Blankenship R."/>
            <person name="Cho S.H."/>
            <person name="Dutcher S."/>
            <person name="Estelle M."/>
            <person name="Fawcett J.A."/>
            <person name="Gundlach H."/>
            <person name="Hanada K."/>
            <person name="Heyl A."/>
            <person name="Hicks K.A."/>
            <person name="Hugh J."/>
            <person name="Lohr M."/>
            <person name="Mayer K."/>
            <person name="Melkozernov A."/>
            <person name="Murata T."/>
            <person name="Nelson D."/>
            <person name="Pils B."/>
            <person name="Prigge M."/>
            <person name="Reiss B."/>
            <person name="Renner T."/>
            <person name="Rombauts S."/>
            <person name="Rushton P."/>
            <person name="Sanderfoot A."/>
            <person name="Schween G."/>
            <person name="Shiu S.-H."/>
            <person name="Stueber K."/>
            <person name="Theodoulou F.L."/>
            <person name="Tu H."/>
            <person name="Van de Peer Y."/>
            <person name="Verrier P.J."/>
            <person name="Waters E."/>
            <person name="Wood A."/>
            <person name="Yang L."/>
            <person name="Cove D."/>
            <person name="Cuming A."/>
            <person name="Hasebe M."/>
            <person name="Lucas S."/>
            <person name="Mishler D.B."/>
            <person name="Reski R."/>
            <person name="Grigoriev I."/>
            <person name="Quatrano R.S."/>
            <person name="Boore J.L."/>
        </authorList>
    </citation>
    <scope>NUCLEOTIDE SEQUENCE [LARGE SCALE GENOMIC DNA]</scope>
    <source>
        <strain evidence="4 5">cv. Gransden 2004</strain>
    </source>
</reference>
<reference evidence="3 5" key="2">
    <citation type="journal article" date="2018" name="Plant J.">
        <title>The Physcomitrella patens chromosome-scale assembly reveals moss genome structure and evolution.</title>
        <authorList>
            <person name="Lang D."/>
            <person name="Ullrich K.K."/>
            <person name="Murat F."/>
            <person name="Fuchs J."/>
            <person name="Jenkins J."/>
            <person name="Haas F.B."/>
            <person name="Piednoel M."/>
            <person name="Gundlach H."/>
            <person name="Van Bel M."/>
            <person name="Meyberg R."/>
            <person name="Vives C."/>
            <person name="Morata J."/>
            <person name="Symeonidi A."/>
            <person name="Hiss M."/>
            <person name="Muchero W."/>
            <person name="Kamisugi Y."/>
            <person name="Saleh O."/>
            <person name="Blanc G."/>
            <person name="Decker E.L."/>
            <person name="van Gessel N."/>
            <person name="Grimwood J."/>
            <person name="Hayes R.D."/>
            <person name="Graham S.W."/>
            <person name="Gunter L.E."/>
            <person name="McDaniel S.F."/>
            <person name="Hoernstein S.N.W."/>
            <person name="Larsson A."/>
            <person name="Li F.W."/>
            <person name="Perroud P.F."/>
            <person name="Phillips J."/>
            <person name="Ranjan P."/>
            <person name="Rokshar D.S."/>
            <person name="Rothfels C.J."/>
            <person name="Schneider L."/>
            <person name="Shu S."/>
            <person name="Stevenson D.W."/>
            <person name="Thummler F."/>
            <person name="Tillich M."/>
            <person name="Villarreal Aguilar J.C."/>
            <person name="Widiez T."/>
            <person name="Wong G.K."/>
            <person name="Wymore A."/>
            <person name="Zhang Y."/>
            <person name="Zimmer A.D."/>
            <person name="Quatrano R.S."/>
            <person name="Mayer K.F.X."/>
            <person name="Goodstein D."/>
            <person name="Casacuberta J.M."/>
            <person name="Vandepoele K."/>
            <person name="Reski R."/>
            <person name="Cuming A.C."/>
            <person name="Tuskan G.A."/>
            <person name="Maumus F."/>
            <person name="Salse J."/>
            <person name="Schmutz J."/>
            <person name="Rensing S.A."/>
        </authorList>
    </citation>
    <scope>NUCLEOTIDE SEQUENCE [LARGE SCALE GENOMIC DNA]</scope>
    <source>
        <strain evidence="4 5">cv. Gransden 2004</strain>
    </source>
</reference>
<dbReference type="eggNOG" id="KOG4178">
    <property type="taxonomic scope" value="Eukaryota"/>
</dbReference>
<dbReference type="KEGG" id="ppp:112280238"/>
<dbReference type="InterPro" id="IPR000073">
    <property type="entry name" value="AB_hydrolase_1"/>
</dbReference>
<dbReference type="Gramene" id="Pp3c3_240V3.3">
    <property type="protein sequence ID" value="Pp3c3_240V3.3"/>
    <property type="gene ID" value="Pp3c3_240"/>
</dbReference>
<dbReference type="Proteomes" id="UP000006727">
    <property type="component" value="Chromosome 3"/>
</dbReference>
<sequence length="289" mass="33379">MPVEVQHRHVQLSELKVFYREAGDPSKPTMVLLHGFPTSSHMFRRLIPLLASEMHVVAPDLPGFGFTESPPATNFTYSFDHLANTVEELIQHLRITRFFVYIMDYGAPTGLRLMESHPERILGLVVQNGNAYEEGLTPFWVPLRKMWKNRTPETEAPLREFLTLEATQWQYVTGMKDVSKISPDNWVNDMFFLQQSGHDQIQLDLFYDYQSNLPRYPGFHTTFRKHQFPALIVWGQNDPIFGVEGAKAYLRDLPHAELVLLDSGHFVLEDHLEEVAAHMVRFVKAVTDK</sequence>
<gene>
    <name evidence="4" type="primary">LOC112280238</name>
    <name evidence="3" type="ORF">PHYPA_003797</name>
</gene>
<dbReference type="GO" id="GO:0004301">
    <property type="term" value="F:epoxide hydrolase activity"/>
    <property type="evidence" value="ECO:0000318"/>
    <property type="project" value="GO_Central"/>
</dbReference>
<dbReference type="STRING" id="3218.A9RB19"/>
<dbReference type="PRINTS" id="PR00412">
    <property type="entry name" value="EPOXHYDRLASE"/>
</dbReference>
<keyword evidence="5" id="KW-1185">Reference proteome</keyword>
<dbReference type="HOGENOM" id="CLU_020336_35_0_1"/>
<dbReference type="EnsemblPlants" id="Pp3c3_240V3.2">
    <property type="protein sequence ID" value="Pp3c3_240V3.2"/>
    <property type="gene ID" value="Pp3c3_240"/>
</dbReference>
<dbReference type="EnsemblPlants" id="Pp3c3_240V3.1">
    <property type="protein sequence ID" value="Pp3c3_240V3.1"/>
    <property type="gene ID" value="Pp3c3_240"/>
</dbReference>
<dbReference type="GeneID" id="112280238"/>
<dbReference type="EnsemblPlants" id="Pp3c3_240V3.3">
    <property type="protein sequence ID" value="Pp3c3_240V3.3"/>
    <property type="gene ID" value="Pp3c3_240"/>
</dbReference>
<proteinExistence type="predicted"/>
<dbReference type="PaxDb" id="3218-PP1S1_199V6.2"/>
<dbReference type="FunFam" id="3.40.50.1820:FF:000173">
    <property type="entry name" value="Alpha/beta hydrolase"/>
    <property type="match status" value="1"/>
</dbReference>
<dbReference type="Gramene" id="Pp3c3_240V3.2">
    <property type="protein sequence ID" value="Pp3c3_240V3.2"/>
    <property type="gene ID" value="Pp3c3_240"/>
</dbReference>
<organism evidence="3">
    <name type="scientific">Physcomitrium patens</name>
    <name type="common">Spreading-leaved earth moss</name>
    <name type="synonym">Physcomitrella patens</name>
    <dbReference type="NCBI Taxonomy" id="3218"/>
    <lineage>
        <taxon>Eukaryota</taxon>
        <taxon>Viridiplantae</taxon>
        <taxon>Streptophyta</taxon>
        <taxon>Embryophyta</taxon>
        <taxon>Bryophyta</taxon>
        <taxon>Bryophytina</taxon>
        <taxon>Bryopsida</taxon>
        <taxon>Funariidae</taxon>
        <taxon>Funariales</taxon>
        <taxon>Funariaceae</taxon>
        <taxon>Physcomitrium</taxon>
    </lineage>
</organism>
<dbReference type="AlphaFoldDB" id="A9RB19"/>
<dbReference type="InterPro" id="IPR051340">
    <property type="entry name" value="Haloalkane_dehalogenase"/>
</dbReference>
<accession>A9RB19</accession>
<evidence type="ECO:0000313" key="4">
    <source>
        <dbReference type="EnsemblPlants" id="Pp3c3_240V3.1"/>
    </source>
</evidence>
<protein>
    <recommendedName>
        <fullName evidence="2">AB hydrolase-1 domain-containing protein</fullName>
    </recommendedName>
</protein>
<dbReference type="EnsemblPlants" id="Pp3c3_240V3.4">
    <property type="protein sequence ID" value="Pp3c3_240V3.4"/>
    <property type="gene ID" value="Pp3c3_240"/>
</dbReference>
<evidence type="ECO:0000313" key="3">
    <source>
        <dbReference type="EMBL" id="PNR56805.1"/>
    </source>
</evidence>
<dbReference type="Gramene" id="Pp3c3_240V3.4">
    <property type="protein sequence ID" value="Pp3c3_240V3.4"/>
    <property type="gene ID" value="Pp3c3_240"/>
</dbReference>
<keyword evidence="1" id="KW-0378">Hydrolase</keyword>
<dbReference type="InterPro" id="IPR000639">
    <property type="entry name" value="Epox_hydrolase-like"/>
</dbReference>
<evidence type="ECO:0000313" key="5">
    <source>
        <dbReference type="Proteomes" id="UP000006727"/>
    </source>
</evidence>
<dbReference type="RefSeq" id="XP_024371258.1">
    <property type="nucleotide sequence ID" value="XM_024515490.2"/>
</dbReference>
<dbReference type="Gramene" id="Pp3c3_240V3.1">
    <property type="protein sequence ID" value="Pp3c3_240V3.1"/>
    <property type="gene ID" value="Pp3c3_240"/>
</dbReference>
<dbReference type="Gene3D" id="3.40.50.1820">
    <property type="entry name" value="alpha/beta hydrolase"/>
    <property type="match status" value="1"/>
</dbReference>
<dbReference type="Gramene" id="Pp3c3_240V3.5">
    <property type="protein sequence ID" value="Pp3c3_240V3.5"/>
    <property type="gene ID" value="Pp3c3_240"/>
</dbReference>
<dbReference type="EMBL" id="ABEU02000003">
    <property type="protein sequence ID" value="PNR56805.1"/>
    <property type="molecule type" value="Genomic_DNA"/>
</dbReference>
<dbReference type="PANTHER" id="PTHR42977">
    <property type="entry name" value="HYDROLASE-RELATED"/>
    <property type="match status" value="1"/>
</dbReference>
<reference evidence="4" key="3">
    <citation type="submission" date="2020-12" db="UniProtKB">
        <authorList>
            <consortium name="EnsemblPlants"/>
        </authorList>
    </citation>
    <scope>IDENTIFICATION</scope>
</reference>
<dbReference type="EnsemblPlants" id="Pp3c3_240V3.5">
    <property type="protein sequence ID" value="Pp3c3_240V3.5"/>
    <property type="gene ID" value="Pp3c3_240"/>
</dbReference>
<evidence type="ECO:0000256" key="1">
    <source>
        <dbReference type="ARBA" id="ARBA00022801"/>
    </source>
</evidence>
<dbReference type="PANTHER" id="PTHR42977:SF3">
    <property type="entry name" value="AB HYDROLASE-1 DOMAIN-CONTAINING PROTEIN"/>
    <property type="match status" value="1"/>
</dbReference>
<dbReference type="PRINTS" id="PR00111">
    <property type="entry name" value="ABHYDROLASE"/>
</dbReference>
<evidence type="ECO:0000259" key="2">
    <source>
        <dbReference type="Pfam" id="PF00561"/>
    </source>
</evidence>
<name>A9RB19_PHYPA</name>
<dbReference type="InterPro" id="IPR029058">
    <property type="entry name" value="AB_hydrolase_fold"/>
</dbReference>
<dbReference type="Pfam" id="PF00561">
    <property type="entry name" value="Abhydrolase_1"/>
    <property type="match status" value="1"/>
</dbReference>
<feature type="domain" description="AB hydrolase-1" evidence="2">
    <location>
        <begin position="28"/>
        <end position="271"/>
    </location>
</feature>
<dbReference type="OrthoDB" id="1898037at2759"/>
<dbReference type="SUPFAM" id="SSF53474">
    <property type="entry name" value="alpha/beta-Hydrolases"/>
    <property type="match status" value="1"/>
</dbReference>
<dbReference type="RefSeq" id="XP_024371259.1">
    <property type="nucleotide sequence ID" value="XM_024515491.2"/>
</dbReference>